<reference evidence="4" key="1">
    <citation type="journal article" date="2020" name="mSystems">
        <title>Genome- and Community-Level Interaction Insights into Carbon Utilization and Element Cycling Functions of Hydrothermarchaeota in Hydrothermal Sediment.</title>
        <authorList>
            <person name="Zhou Z."/>
            <person name="Liu Y."/>
            <person name="Xu W."/>
            <person name="Pan J."/>
            <person name="Luo Z.H."/>
            <person name="Li M."/>
        </authorList>
    </citation>
    <scope>NUCLEOTIDE SEQUENCE [LARGE SCALE GENOMIC DNA]</scope>
    <source>
        <strain evidence="4">SpSt-876</strain>
    </source>
</reference>
<feature type="transmembrane region" description="Helical" evidence="2">
    <location>
        <begin position="186"/>
        <end position="207"/>
    </location>
</feature>
<dbReference type="AlphaFoldDB" id="A0A7C6A8Z8"/>
<dbReference type="InterPro" id="IPR004089">
    <property type="entry name" value="MCPsignal_dom"/>
</dbReference>
<dbReference type="GO" id="GO:0007165">
    <property type="term" value="P:signal transduction"/>
    <property type="evidence" value="ECO:0007669"/>
    <property type="project" value="UniProtKB-KW"/>
</dbReference>
<feature type="domain" description="Methyl-accepting transducer" evidence="3">
    <location>
        <begin position="246"/>
        <end position="322"/>
    </location>
</feature>
<gene>
    <name evidence="4" type="ORF">ENW73_05010</name>
</gene>
<name>A0A7C6A8Z8_UNCW3</name>
<dbReference type="PROSITE" id="PS50111">
    <property type="entry name" value="CHEMOTAXIS_TRANSDUC_2"/>
    <property type="match status" value="1"/>
</dbReference>
<keyword evidence="2" id="KW-0472">Membrane</keyword>
<evidence type="ECO:0000256" key="1">
    <source>
        <dbReference type="PROSITE-ProRule" id="PRU00284"/>
    </source>
</evidence>
<dbReference type="SUPFAM" id="SSF58104">
    <property type="entry name" value="Methyl-accepting chemotaxis protein (MCP) signaling domain"/>
    <property type="match status" value="1"/>
</dbReference>
<keyword evidence="2" id="KW-1133">Transmembrane helix</keyword>
<keyword evidence="2" id="KW-0812">Transmembrane</keyword>
<dbReference type="EMBL" id="DTLI01000131">
    <property type="protein sequence ID" value="HHS52210.1"/>
    <property type="molecule type" value="Genomic_DNA"/>
</dbReference>
<organism evidence="4">
    <name type="scientific">candidate division WOR-3 bacterium</name>
    <dbReference type="NCBI Taxonomy" id="2052148"/>
    <lineage>
        <taxon>Bacteria</taxon>
        <taxon>Bacteria division WOR-3</taxon>
    </lineage>
</organism>
<accession>A0A7C6A8Z8</accession>
<sequence>MVLKIYSLLRFLITIFIFVALAQQGFIRLEKFQARTVDNLTSVDALIRSFLDCQIYLEKYRLFGQKVLLDEVSKNCALAETKLEELERIDLGEMRETKMSSRARFSIRSIFAVTDSIRGTIKTQKAIINDLYAIHREEDLTKTAISSIGGLRTELEKAVNLTITFKRLTLTSSEVSKSEILHRIKLNWLSALVLILVLYIFELTLIFRTLKSKKSVVMPNPEPRIPNPEPRIPNPPPNDFLILEGNLKKIEETMDDWVERIALMSFNAALLTARAGEENKSLQVMADELKRLTDRSAKQKSVVEKLLAEISQKLADVKSNQG</sequence>
<dbReference type="Gene3D" id="6.10.250.3200">
    <property type="match status" value="1"/>
</dbReference>
<protein>
    <recommendedName>
        <fullName evidence="3">Methyl-accepting transducer domain-containing protein</fullName>
    </recommendedName>
</protein>
<dbReference type="GO" id="GO:0016020">
    <property type="term" value="C:membrane"/>
    <property type="evidence" value="ECO:0007669"/>
    <property type="project" value="InterPro"/>
</dbReference>
<keyword evidence="1" id="KW-0807">Transducer</keyword>
<proteinExistence type="predicted"/>
<evidence type="ECO:0000256" key="2">
    <source>
        <dbReference type="SAM" id="Phobius"/>
    </source>
</evidence>
<evidence type="ECO:0000259" key="3">
    <source>
        <dbReference type="PROSITE" id="PS50111"/>
    </source>
</evidence>
<comment type="caution">
    <text evidence="4">The sequence shown here is derived from an EMBL/GenBank/DDBJ whole genome shotgun (WGS) entry which is preliminary data.</text>
</comment>
<evidence type="ECO:0000313" key="4">
    <source>
        <dbReference type="EMBL" id="HHS52210.1"/>
    </source>
</evidence>